<feature type="transmembrane region" description="Helical" evidence="1">
    <location>
        <begin position="128"/>
        <end position="144"/>
    </location>
</feature>
<gene>
    <name evidence="2" type="ORF">JF922_10200</name>
</gene>
<sequence>MSVARRWRLLADEDDAERELASGARPAVTEASRPVALPWVAAILAAAAAPRLWYLFAVSDPENAGDGMYGDVYHHWQIAYLTREIGLSHGPRLWDLKGLEYFWGLLHPLLMSLVFSLSGSVDIVLDRLLSVAFGCLVVLLVFLLCNRHWGVPTALAATAFAALAPTSVFNDASGMVEPVGVGLCLLGIWLLPRHGFLAGVCWGLAAMTRAEAWVFTLGLVVTVLLAPQTRRQALPLAVGWGGLMLVYMKLLLDQTGNPIYPLYWNFLANAAGRWEVAAQLTAEQRAVQPVLGLLLLLAVAGLVWTLWKRPRGYLLLTFGFGYWVFVAGMLGFSAYLKSWVGWMWMTRVFAFPYDFAAILVAVGLFASAGRRLPRPRLAARWAVALTLLVLVQVSWGPIQAVYTSTTSTWATTVSVADQIGRDYRQPGVEGGALTLPADHPNLTYALARYGGVEGRHLVSELYDPFYYLPPGTSYTAAPGPIGTLLQCWLAKTGTRLLVADERNANYAAFLADHPGWFAAIDSVAPYGWRLYRGAAPRAAPGDCE</sequence>
<feature type="transmembrane region" description="Helical" evidence="1">
    <location>
        <begin position="211"/>
        <end position="227"/>
    </location>
</feature>
<evidence type="ECO:0000313" key="3">
    <source>
        <dbReference type="Proteomes" id="UP000612893"/>
    </source>
</evidence>
<keyword evidence="1" id="KW-1133">Transmembrane helix</keyword>
<keyword evidence="1" id="KW-0812">Transmembrane</keyword>
<keyword evidence="1" id="KW-0472">Membrane</keyword>
<feature type="transmembrane region" description="Helical" evidence="1">
    <location>
        <begin position="35"/>
        <end position="56"/>
    </location>
</feature>
<accession>A0A934K8H5</accession>
<evidence type="ECO:0000313" key="2">
    <source>
        <dbReference type="EMBL" id="MBJ7598441.1"/>
    </source>
</evidence>
<feature type="transmembrane region" description="Helical" evidence="1">
    <location>
        <begin position="286"/>
        <end position="307"/>
    </location>
</feature>
<feature type="transmembrane region" description="Helical" evidence="1">
    <location>
        <begin position="234"/>
        <end position="252"/>
    </location>
</feature>
<keyword evidence="3" id="KW-1185">Reference proteome</keyword>
<dbReference type="AlphaFoldDB" id="A0A934K8H5"/>
<dbReference type="RefSeq" id="WP_338201446.1">
    <property type="nucleotide sequence ID" value="NZ_JAEKNR010000109.1"/>
</dbReference>
<evidence type="ECO:0000256" key="1">
    <source>
        <dbReference type="SAM" id="Phobius"/>
    </source>
</evidence>
<name>A0A934K8H5_9BACT</name>
<dbReference type="EMBL" id="JAEKNR010000109">
    <property type="protein sequence ID" value="MBJ7598441.1"/>
    <property type="molecule type" value="Genomic_DNA"/>
</dbReference>
<feature type="transmembrane region" description="Helical" evidence="1">
    <location>
        <begin position="378"/>
        <end position="398"/>
    </location>
</feature>
<organism evidence="2 3">
    <name type="scientific">Candidatus Nephthysia bennettiae</name>
    <dbReference type="NCBI Taxonomy" id="3127016"/>
    <lineage>
        <taxon>Bacteria</taxon>
        <taxon>Bacillati</taxon>
        <taxon>Candidatus Dormiibacterota</taxon>
        <taxon>Candidatus Dormibacteria</taxon>
        <taxon>Candidatus Dormibacterales</taxon>
        <taxon>Candidatus Dormibacteraceae</taxon>
        <taxon>Candidatus Nephthysia</taxon>
    </lineage>
</organism>
<feature type="transmembrane region" description="Helical" evidence="1">
    <location>
        <begin position="348"/>
        <end position="366"/>
    </location>
</feature>
<proteinExistence type="predicted"/>
<dbReference type="Proteomes" id="UP000612893">
    <property type="component" value="Unassembled WGS sequence"/>
</dbReference>
<reference evidence="2" key="1">
    <citation type="submission" date="2020-10" db="EMBL/GenBank/DDBJ databases">
        <title>Ca. Dormibacterota MAGs.</title>
        <authorList>
            <person name="Montgomery K."/>
        </authorList>
    </citation>
    <scope>NUCLEOTIDE SEQUENCE [LARGE SCALE GENOMIC DNA]</scope>
    <source>
        <strain evidence="2">SC8812_S17_10</strain>
    </source>
</reference>
<protein>
    <submittedName>
        <fullName evidence="2">Uncharacterized protein</fullName>
    </submittedName>
</protein>
<comment type="caution">
    <text evidence="2">The sequence shown here is derived from an EMBL/GenBank/DDBJ whole genome shotgun (WGS) entry which is preliminary data.</text>
</comment>
<feature type="transmembrane region" description="Helical" evidence="1">
    <location>
        <begin position="101"/>
        <end position="121"/>
    </location>
</feature>
<feature type="transmembrane region" description="Helical" evidence="1">
    <location>
        <begin position="314"/>
        <end position="336"/>
    </location>
</feature>
<feature type="non-terminal residue" evidence="2">
    <location>
        <position position="544"/>
    </location>
</feature>